<dbReference type="EMBL" id="LAZR01002698">
    <property type="protein sequence ID" value="KKN26731.1"/>
    <property type="molecule type" value="Genomic_DNA"/>
</dbReference>
<organism evidence="1">
    <name type="scientific">marine sediment metagenome</name>
    <dbReference type="NCBI Taxonomy" id="412755"/>
    <lineage>
        <taxon>unclassified sequences</taxon>
        <taxon>metagenomes</taxon>
        <taxon>ecological metagenomes</taxon>
    </lineage>
</organism>
<comment type="caution">
    <text evidence="1">The sequence shown here is derived from an EMBL/GenBank/DDBJ whole genome shotgun (WGS) entry which is preliminary data.</text>
</comment>
<accession>A0A0F9RP41</accession>
<sequence>MARKERKEWRERKYPVIHGNILKSYLTENLKF</sequence>
<gene>
    <name evidence="1" type="ORF">LCGC14_0871710</name>
</gene>
<proteinExistence type="predicted"/>
<name>A0A0F9RP41_9ZZZZ</name>
<dbReference type="AlphaFoldDB" id="A0A0F9RP41"/>
<reference evidence="1" key="1">
    <citation type="journal article" date="2015" name="Nature">
        <title>Complex archaea that bridge the gap between prokaryotes and eukaryotes.</title>
        <authorList>
            <person name="Spang A."/>
            <person name="Saw J.H."/>
            <person name="Jorgensen S.L."/>
            <person name="Zaremba-Niedzwiedzka K."/>
            <person name="Martijn J."/>
            <person name="Lind A.E."/>
            <person name="van Eijk R."/>
            <person name="Schleper C."/>
            <person name="Guy L."/>
            <person name="Ettema T.J."/>
        </authorList>
    </citation>
    <scope>NUCLEOTIDE SEQUENCE</scope>
</reference>
<evidence type="ECO:0000313" key="1">
    <source>
        <dbReference type="EMBL" id="KKN26731.1"/>
    </source>
</evidence>
<protein>
    <submittedName>
        <fullName evidence="1">Uncharacterized protein</fullName>
    </submittedName>
</protein>